<sequence>MTVWTESDTADRVGVATQRAPDWCAGVGIPDAECVVVTPGGDAVTVWAECDTADSGGVAGERFFDESARVGIPQSHGRVSAARDKAVAGRIEGRTGDFGILLDDLVGVAPGGDRQQLCALVGGRRDPRCGKDFLQRPGVSTGADPSEDGLPLSSES</sequence>
<organism evidence="2 3">
    <name type="scientific">Mycolicibacterium psychrotolerans</name>
    <dbReference type="NCBI Taxonomy" id="216929"/>
    <lineage>
        <taxon>Bacteria</taxon>
        <taxon>Bacillati</taxon>
        <taxon>Actinomycetota</taxon>
        <taxon>Actinomycetes</taxon>
        <taxon>Mycobacteriales</taxon>
        <taxon>Mycobacteriaceae</taxon>
        <taxon>Mycolicibacterium</taxon>
    </lineage>
</organism>
<protein>
    <submittedName>
        <fullName evidence="2">Uncharacterized protein</fullName>
    </submittedName>
</protein>
<dbReference type="KEGG" id="mpsc:MPSYJ_55470"/>
<gene>
    <name evidence="2" type="ORF">MPSYJ_55470</name>
</gene>
<evidence type="ECO:0000256" key="1">
    <source>
        <dbReference type="SAM" id="MobiDB-lite"/>
    </source>
</evidence>
<keyword evidence="3" id="KW-1185">Reference proteome</keyword>
<evidence type="ECO:0000313" key="2">
    <source>
        <dbReference type="EMBL" id="BBX72086.1"/>
    </source>
</evidence>
<accession>A0A7I7MIX4</accession>
<dbReference type="EMBL" id="AP022574">
    <property type="protein sequence ID" value="BBX72086.1"/>
    <property type="molecule type" value="Genomic_DNA"/>
</dbReference>
<evidence type="ECO:0000313" key="3">
    <source>
        <dbReference type="Proteomes" id="UP000466514"/>
    </source>
</evidence>
<feature type="region of interest" description="Disordered" evidence="1">
    <location>
        <begin position="131"/>
        <end position="156"/>
    </location>
</feature>
<dbReference type="Proteomes" id="UP000466514">
    <property type="component" value="Chromosome"/>
</dbReference>
<name>A0A7I7MIX4_9MYCO</name>
<proteinExistence type="predicted"/>
<dbReference type="AlphaFoldDB" id="A0A7I7MIX4"/>
<reference evidence="2 3" key="1">
    <citation type="journal article" date="2019" name="Emerg. Microbes Infect.">
        <title>Comprehensive subspecies identification of 175 nontuberculous mycobacteria species based on 7547 genomic profiles.</title>
        <authorList>
            <person name="Matsumoto Y."/>
            <person name="Kinjo T."/>
            <person name="Motooka D."/>
            <person name="Nabeya D."/>
            <person name="Jung N."/>
            <person name="Uechi K."/>
            <person name="Horii T."/>
            <person name="Iida T."/>
            <person name="Fujita J."/>
            <person name="Nakamura S."/>
        </authorList>
    </citation>
    <scope>NUCLEOTIDE SEQUENCE [LARGE SCALE GENOMIC DNA]</scope>
    <source>
        <strain evidence="2 3">JCM 13323</strain>
    </source>
</reference>